<organism evidence="1">
    <name type="scientific">bioreactor metagenome</name>
    <dbReference type="NCBI Taxonomy" id="1076179"/>
    <lineage>
        <taxon>unclassified sequences</taxon>
        <taxon>metagenomes</taxon>
        <taxon>ecological metagenomes</taxon>
    </lineage>
</organism>
<accession>A0A645JHM3</accession>
<proteinExistence type="predicted"/>
<reference evidence="1" key="1">
    <citation type="submission" date="2019-08" db="EMBL/GenBank/DDBJ databases">
        <authorList>
            <person name="Kucharzyk K."/>
            <person name="Murdoch R.W."/>
            <person name="Higgins S."/>
            <person name="Loffler F."/>
        </authorList>
    </citation>
    <scope>NUCLEOTIDE SEQUENCE</scope>
</reference>
<dbReference type="AlphaFoldDB" id="A0A645JHM3"/>
<name>A0A645JHM3_9ZZZZ</name>
<evidence type="ECO:0000313" key="1">
    <source>
        <dbReference type="EMBL" id="MPN63121.1"/>
    </source>
</evidence>
<comment type="caution">
    <text evidence="1">The sequence shown here is derived from an EMBL/GenBank/DDBJ whole genome shotgun (WGS) entry which is preliminary data.</text>
</comment>
<protein>
    <submittedName>
        <fullName evidence="1">Uncharacterized protein</fullName>
    </submittedName>
</protein>
<dbReference type="EMBL" id="VSSQ01142093">
    <property type="protein sequence ID" value="MPN63121.1"/>
    <property type="molecule type" value="Genomic_DNA"/>
</dbReference>
<gene>
    <name evidence="1" type="ORF">SDC9_210875</name>
</gene>
<sequence length="101" mass="10798">MGLEHGVGNEALHPAQTLGVPDNLYPLQNLHSQRLGLGLDGKHGAESGGLPPRDFIARMVRQARVVHFFDAAPGAEPTRQRHCGLLLAVQPHGEGLDAPED</sequence>